<dbReference type="InterPro" id="IPR002108">
    <property type="entry name" value="ADF-H"/>
</dbReference>
<dbReference type="InterPro" id="IPR029006">
    <property type="entry name" value="ADF-H/Gelsolin-like_dom_sf"/>
</dbReference>
<dbReference type="Pfam" id="PF00241">
    <property type="entry name" value="Cofilin_ADF"/>
    <property type="match status" value="1"/>
</dbReference>
<accession>A0A1B5KTI9</accession>
<dbReference type="Proteomes" id="UP000054053">
    <property type="component" value="Unassembled WGS sequence"/>
</dbReference>
<dbReference type="SUPFAM" id="SSF55753">
    <property type="entry name" value="Actin depolymerizing proteins"/>
    <property type="match status" value="1"/>
</dbReference>
<evidence type="ECO:0000313" key="2">
    <source>
        <dbReference type="EMBL" id="GAO14263.1"/>
    </source>
</evidence>
<evidence type="ECO:0000259" key="1">
    <source>
        <dbReference type="Pfam" id="PF00241"/>
    </source>
</evidence>
<comment type="caution">
    <text evidence="2">The sequence shown here is derived from an EMBL/GenBank/DDBJ whole genome shotgun (WGS) entry which is preliminary data.</text>
</comment>
<reference evidence="3" key="1">
    <citation type="journal article" date="2016" name="Genome Announc.">
        <title>Genome sequence of Ustilaginoidea virens IPU010, a rice pathogenic fungus causing false smut.</title>
        <authorList>
            <person name="Kumagai T."/>
            <person name="Ishii T."/>
            <person name="Terai G."/>
            <person name="Umemura M."/>
            <person name="Machida M."/>
            <person name="Asai K."/>
        </authorList>
    </citation>
    <scope>NUCLEOTIDE SEQUENCE [LARGE SCALE GENOMIC DNA]</scope>
    <source>
        <strain evidence="3">IPU010</strain>
    </source>
</reference>
<name>A0A1B5KTI9_USTVR</name>
<feature type="domain" description="ADF-H" evidence="1">
    <location>
        <begin position="23"/>
        <end position="72"/>
    </location>
</feature>
<dbReference type="Gene3D" id="3.40.20.10">
    <property type="entry name" value="Severin"/>
    <property type="match status" value="1"/>
</dbReference>
<protein>
    <recommendedName>
        <fullName evidence="1">ADF-H domain-containing protein</fullName>
    </recommendedName>
</protein>
<dbReference type="AlphaFoldDB" id="A0A1B5KTI9"/>
<proteinExistence type="predicted"/>
<dbReference type="EMBL" id="BBTG02000001">
    <property type="protein sequence ID" value="GAO14263.1"/>
    <property type="molecule type" value="Genomic_DNA"/>
</dbReference>
<gene>
    <name evidence="2" type="ORF">UVI_02001060</name>
</gene>
<dbReference type="GO" id="GO:0003779">
    <property type="term" value="F:actin binding"/>
    <property type="evidence" value="ECO:0007669"/>
    <property type="project" value="InterPro"/>
</dbReference>
<sequence>MRRAAITLHNGVADFHHFPHCSISVPAEVTDALKKLGKPYKYIIFKISDDQKTIEVEDASEEQDWESFREKLFKATFTKKVGVALPTRRRPHLGGTRNLADA</sequence>
<evidence type="ECO:0000313" key="3">
    <source>
        <dbReference type="Proteomes" id="UP000054053"/>
    </source>
</evidence>
<organism evidence="2 3">
    <name type="scientific">Ustilaginoidea virens</name>
    <name type="common">Rice false smut fungus</name>
    <name type="synonym">Villosiclava virens</name>
    <dbReference type="NCBI Taxonomy" id="1159556"/>
    <lineage>
        <taxon>Eukaryota</taxon>
        <taxon>Fungi</taxon>
        <taxon>Dikarya</taxon>
        <taxon>Ascomycota</taxon>
        <taxon>Pezizomycotina</taxon>
        <taxon>Sordariomycetes</taxon>
        <taxon>Hypocreomycetidae</taxon>
        <taxon>Hypocreales</taxon>
        <taxon>Clavicipitaceae</taxon>
        <taxon>Ustilaginoidea</taxon>
    </lineage>
</organism>